<dbReference type="PANTHER" id="PTHR34387">
    <property type="entry name" value="SLR1258 PROTEIN"/>
    <property type="match status" value="1"/>
</dbReference>
<dbReference type="Gene3D" id="3.30.70.2970">
    <property type="entry name" value="Protein of unknown function (DUF541), domain 2"/>
    <property type="match status" value="1"/>
</dbReference>
<dbReference type="PROSITE" id="PS51257">
    <property type="entry name" value="PROKAR_LIPOPROTEIN"/>
    <property type="match status" value="1"/>
</dbReference>
<dbReference type="InterPro" id="IPR007497">
    <property type="entry name" value="SIMPL/DUF541"/>
</dbReference>
<dbReference type="STRING" id="1348774.AB433_03845"/>
<dbReference type="Proteomes" id="UP000035287">
    <property type="component" value="Chromosome"/>
</dbReference>
<organism evidence="1 2">
    <name type="scientific">Croceicoccus naphthovorans</name>
    <dbReference type="NCBI Taxonomy" id="1348774"/>
    <lineage>
        <taxon>Bacteria</taxon>
        <taxon>Pseudomonadati</taxon>
        <taxon>Pseudomonadota</taxon>
        <taxon>Alphaproteobacteria</taxon>
        <taxon>Sphingomonadales</taxon>
        <taxon>Erythrobacteraceae</taxon>
        <taxon>Croceicoccus</taxon>
    </lineage>
</organism>
<sequence length="250" mass="25912">MKKLAILVGALPLLAACANSDESARGVTHEETLLSVSASGEADARPDEAVFMAGVETWGSNAKTASANNAEGIAKVVAALKELGIPEDDIQTRSVGVRRIDWGDRKGQYGANNTVTVTVRDMAKAGEAVTAVTEVGANVMSGPDLRMSDPEGQANAAYAEAYKAARTRAEAYAEAAGMEISRVLYIRDAGGSQGGRYFQGAVPVAPPPPPVSPAYRTSTRPESMADASAIMPGQTTSAVTVQVDFALVPK</sequence>
<gene>
    <name evidence="1" type="ORF">AB433_03845</name>
</gene>
<keyword evidence="2" id="KW-1185">Reference proteome</keyword>
<dbReference type="Pfam" id="PF04402">
    <property type="entry name" value="SIMPL"/>
    <property type="match status" value="1"/>
</dbReference>
<dbReference type="GO" id="GO:0006974">
    <property type="term" value="P:DNA damage response"/>
    <property type="evidence" value="ECO:0007669"/>
    <property type="project" value="TreeGrafter"/>
</dbReference>
<dbReference type="AlphaFoldDB" id="A0A0G3XDN7"/>
<dbReference type="Gene3D" id="3.30.110.170">
    <property type="entry name" value="Protein of unknown function (DUF541), domain 1"/>
    <property type="match status" value="1"/>
</dbReference>
<protein>
    <submittedName>
        <fullName evidence="1">Membrane protein</fullName>
    </submittedName>
</protein>
<dbReference type="PATRIC" id="fig|1348774.3.peg.800"/>
<name>A0A0G3XDN7_9SPHN</name>
<dbReference type="InterPro" id="IPR052022">
    <property type="entry name" value="26kDa_periplasmic_antigen"/>
</dbReference>
<reference evidence="1 2" key="1">
    <citation type="submission" date="2015-06" db="EMBL/GenBank/DDBJ databases">
        <authorList>
            <person name="Zeng Y."/>
            <person name="Huang Y."/>
        </authorList>
    </citation>
    <scope>NUCLEOTIDE SEQUENCE [LARGE SCALE GENOMIC DNA]</scope>
    <source>
        <strain evidence="1 2">PQ-2</strain>
    </source>
</reference>
<dbReference type="EMBL" id="CP011770">
    <property type="protein sequence ID" value="AKM09307.1"/>
    <property type="molecule type" value="Genomic_DNA"/>
</dbReference>
<accession>A0A0G3XDN7</accession>
<dbReference type="PANTHER" id="PTHR34387:SF1">
    <property type="entry name" value="PERIPLASMIC IMMUNOGENIC PROTEIN"/>
    <property type="match status" value="1"/>
</dbReference>
<evidence type="ECO:0000313" key="2">
    <source>
        <dbReference type="Proteomes" id="UP000035287"/>
    </source>
</evidence>
<dbReference type="OrthoDB" id="7468374at2"/>
<proteinExistence type="predicted"/>
<evidence type="ECO:0000313" key="1">
    <source>
        <dbReference type="EMBL" id="AKM09307.1"/>
    </source>
</evidence>
<dbReference type="RefSeq" id="WP_047819997.1">
    <property type="nucleotide sequence ID" value="NZ_CP011770.1"/>
</dbReference>
<dbReference type="KEGG" id="cna:AB433_03845"/>